<dbReference type="Proteomes" id="UP000190074">
    <property type="component" value="Unassembled WGS sequence"/>
</dbReference>
<proteinExistence type="predicted"/>
<name>A0A1T8VFD3_9MYCO</name>
<sequence>MTEQTPPAEVKGESSAPNWLLVRYRRIHEQLSWFQKELEQDRALLHAGDTNRGAIEAALCLHSRARALLGLSDAFTSFAFNVPMGDFSEADWRKVYADQNLVGGTAEFFSKMEEQCNLYVEATIGVHRQFASMSMPPEHG</sequence>
<dbReference type="AlphaFoldDB" id="A0A1T8VFD3"/>
<evidence type="ECO:0000313" key="2">
    <source>
        <dbReference type="Proteomes" id="UP000190074"/>
    </source>
</evidence>
<organism evidence="1 2">
    <name type="scientific">Mycobacteroides abscessus subsp. massiliense</name>
    <dbReference type="NCBI Taxonomy" id="1962118"/>
    <lineage>
        <taxon>Bacteria</taxon>
        <taxon>Bacillati</taxon>
        <taxon>Actinomycetota</taxon>
        <taxon>Actinomycetes</taxon>
        <taxon>Mycobacteriales</taxon>
        <taxon>Mycobacteriaceae</taxon>
        <taxon>Mycobacteroides</taxon>
        <taxon>Mycobacteroides abscessus</taxon>
    </lineage>
</organism>
<accession>A0A1T8VFD3</accession>
<reference evidence="1 2" key="1">
    <citation type="submission" date="2016-11" db="EMBL/GenBank/DDBJ databases">
        <authorList>
            <consortium name="Pathogen Informatics"/>
        </authorList>
    </citation>
    <scope>NUCLEOTIDE SEQUENCE [LARGE SCALE GENOMIC DNA]</scope>
    <source>
        <strain evidence="1 2">911</strain>
    </source>
</reference>
<evidence type="ECO:0000313" key="1">
    <source>
        <dbReference type="EMBL" id="SKN03497.1"/>
    </source>
</evidence>
<protein>
    <submittedName>
        <fullName evidence="1">Uncharacterized protein</fullName>
    </submittedName>
</protein>
<dbReference type="RefSeq" id="WP_079636372.1">
    <property type="nucleotide sequence ID" value="NZ_FVGW01000026.1"/>
</dbReference>
<dbReference type="EMBL" id="FVGW01000026">
    <property type="protein sequence ID" value="SKN03497.1"/>
    <property type="molecule type" value="Genomic_DNA"/>
</dbReference>
<gene>
    <name evidence="1" type="ORF">SAMEA2259716_05809</name>
</gene>